<dbReference type="InterPro" id="IPR013022">
    <property type="entry name" value="Xyl_isomerase-like_TIM-brl"/>
</dbReference>
<dbReference type="AlphaFoldDB" id="A0A1G8I5D6"/>
<evidence type="ECO:0000259" key="1">
    <source>
        <dbReference type="Pfam" id="PF01261"/>
    </source>
</evidence>
<reference evidence="2 3" key="1">
    <citation type="submission" date="2016-10" db="EMBL/GenBank/DDBJ databases">
        <authorList>
            <person name="de Groot N.N."/>
        </authorList>
    </citation>
    <scope>NUCLEOTIDE SEQUENCE [LARGE SCALE GENOMIC DNA]</scope>
    <source>
        <strain evidence="3">P4B,CCM 7963,CECT 7998,DSM 25260,IBRC-M 10614,KCTC 13821</strain>
    </source>
</reference>
<keyword evidence="2" id="KW-0413">Isomerase</keyword>
<name>A0A1G8I5D6_9BACI</name>
<dbReference type="GO" id="GO:0016853">
    <property type="term" value="F:isomerase activity"/>
    <property type="evidence" value="ECO:0007669"/>
    <property type="project" value="UniProtKB-KW"/>
</dbReference>
<dbReference type="RefSeq" id="WP_091584226.1">
    <property type="nucleotide sequence ID" value="NZ_FNDU01000005.1"/>
</dbReference>
<evidence type="ECO:0000313" key="2">
    <source>
        <dbReference type="EMBL" id="SDI14123.1"/>
    </source>
</evidence>
<protein>
    <submittedName>
        <fullName evidence="2">Xylose isomerase-like TIM barrel</fullName>
    </submittedName>
</protein>
<feature type="domain" description="Xylose isomerase-like TIM barrel" evidence="1">
    <location>
        <begin position="18"/>
        <end position="92"/>
    </location>
</feature>
<dbReference type="Gene3D" id="3.20.20.150">
    <property type="entry name" value="Divalent-metal-dependent TIM barrel enzymes"/>
    <property type="match status" value="1"/>
</dbReference>
<dbReference type="STRING" id="930129.SAMN05216352_10544"/>
<dbReference type="Pfam" id="PF01261">
    <property type="entry name" value="AP_endonuc_2"/>
    <property type="match status" value="1"/>
</dbReference>
<dbReference type="OrthoDB" id="9779184at2"/>
<gene>
    <name evidence="2" type="ORF">SAMN05216352_10544</name>
</gene>
<dbReference type="SUPFAM" id="SSF51658">
    <property type="entry name" value="Xylose isomerase-like"/>
    <property type="match status" value="1"/>
</dbReference>
<organism evidence="2 3">
    <name type="scientific">Alteribacillus bidgolensis</name>
    <dbReference type="NCBI Taxonomy" id="930129"/>
    <lineage>
        <taxon>Bacteria</taxon>
        <taxon>Bacillati</taxon>
        <taxon>Bacillota</taxon>
        <taxon>Bacilli</taxon>
        <taxon>Bacillales</taxon>
        <taxon>Bacillaceae</taxon>
        <taxon>Alteribacillus</taxon>
    </lineage>
</organism>
<keyword evidence="3" id="KW-1185">Reference proteome</keyword>
<dbReference type="EMBL" id="FNDU01000005">
    <property type="protein sequence ID" value="SDI14123.1"/>
    <property type="molecule type" value="Genomic_DNA"/>
</dbReference>
<dbReference type="InterPro" id="IPR036237">
    <property type="entry name" value="Xyl_isomerase-like_sf"/>
</dbReference>
<proteinExistence type="predicted"/>
<evidence type="ECO:0000313" key="3">
    <source>
        <dbReference type="Proteomes" id="UP000199017"/>
    </source>
</evidence>
<sequence length="105" mass="12110">MNFLSIAVRELDHYGMTRPGRSQEKQISKQGIKKAIETARDMHIPVVMLESFMDGEVKNETDFQNVAACLREACDLAENYNVIIGTENVLRMFYLLMKQKGYFKT</sequence>
<dbReference type="Proteomes" id="UP000199017">
    <property type="component" value="Unassembled WGS sequence"/>
</dbReference>
<accession>A0A1G8I5D6</accession>